<keyword evidence="1" id="KW-0472">Membrane</keyword>
<evidence type="ECO:0000313" key="3">
    <source>
        <dbReference type="EMBL" id="KAG0559379.1"/>
    </source>
</evidence>
<evidence type="ECO:0000256" key="1">
    <source>
        <dbReference type="SAM" id="Phobius"/>
    </source>
</evidence>
<feature type="domain" description="Protein kinase" evidence="2">
    <location>
        <begin position="282"/>
        <end position="555"/>
    </location>
</feature>
<accession>A0A8T0GME1</accession>
<keyword evidence="1" id="KW-0812">Transmembrane</keyword>
<proteinExistence type="predicted"/>
<evidence type="ECO:0000313" key="4">
    <source>
        <dbReference type="Proteomes" id="UP000822688"/>
    </source>
</evidence>
<dbReference type="InterPro" id="IPR011009">
    <property type="entry name" value="Kinase-like_dom_sf"/>
</dbReference>
<dbReference type="SUPFAM" id="SSF56112">
    <property type="entry name" value="Protein kinase-like (PK-like)"/>
    <property type="match status" value="1"/>
</dbReference>
<dbReference type="EMBL" id="CM026431">
    <property type="protein sequence ID" value="KAG0559379.1"/>
    <property type="molecule type" value="Genomic_DNA"/>
</dbReference>
<dbReference type="PANTHER" id="PTHR26392:SF92">
    <property type="entry name" value="PROTEIN KINASE DOMAIN-CONTAINING PROTEIN"/>
    <property type="match status" value="1"/>
</dbReference>
<dbReference type="Pfam" id="PF00069">
    <property type="entry name" value="Pkinase"/>
    <property type="match status" value="1"/>
</dbReference>
<dbReference type="Proteomes" id="UP000822688">
    <property type="component" value="Chromosome 10"/>
</dbReference>
<keyword evidence="4" id="KW-1185">Reference proteome</keyword>
<evidence type="ECO:0000259" key="2">
    <source>
        <dbReference type="PROSITE" id="PS50011"/>
    </source>
</evidence>
<dbReference type="InterPro" id="IPR000719">
    <property type="entry name" value="Prot_kinase_dom"/>
</dbReference>
<dbReference type="SMART" id="SM00220">
    <property type="entry name" value="S_TKc"/>
    <property type="match status" value="1"/>
</dbReference>
<dbReference type="Gene3D" id="1.10.510.10">
    <property type="entry name" value="Transferase(Phosphotransferase) domain 1"/>
    <property type="match status" value="1"/>
</dbReference>
<dbReference type="AlphaFoldDB" id="A0A8T0GME1"/>
<organism evidence="3 4">
    <name type="scientific">Ceratodon purpureus</name>
    <name type="common">Fire moss</name>
    <name type="synonym">Dicranum purpureum</name>
    <dbReference type="NCBI Taxonomy" id="3225"/>
    <lineage>
        <taxon>Eukaryota</taxon>
        <taxon>Viridiplantae</taxon>
        <taxon>Streptophyta</taxon>
        <taxon>Embryophyta</taxon>
        <taxon>Bryophyta</taxon>
        <taxon>Bryophytina</taxon>
        <taxon>Bryopsida</taxon>
        <taxon>Dicranidae</taxon>
        <taxon>Pseudoditrichales</taxon>
        <taxon>Ditrichaceae</taxon>
        <taxon>Ceratodon</taxon>
    </lineage>
</organism>
<reference evidence="3" key="1">
    <citation type="submission" date="2020-06" db="EMBL/GenBank/DDBJ databases">
        <title>WGS assembly of Ceratodon purpureus strain R40.</title>
        <authorList>
            <person name="Carey S.B."/>
            <person name="Jenkins J."/>
            <person name="Shu S."/>
            <person name="Lovell J.T."/>
            <person name="Sreedasyam A."/>
            <person name="Maumus F."/>
            <person name="Tiley G.P."/>
            <person name="Fernandez-Pozo N."/>
            <person name="Barry K."/>
            <person name="Chen C."/>
            <person name="Wang M."/>
            <person name="Lipzen A."/>
            <person name="Daum C."/>
            <person name="Saski C.A."/>
            <person name="Payton A.C."/>
            <person name="Mcbreen J.C."/>
            <person name="Conrad R.E."/>
            <person name="Kollar L.M."/>
            <person name="Olsson S."/>
            <person name="Huttunen S."/>
            <person name="Landis J.B."/>
            <person name="Wickett N.J."/>
            <person name="Johnson M.G."/>
            <person name="Rensing S.A."/>
            <person name="Grimwood J."/>
            <person name="Schmutz J."/>
            <person name="Mcdaniel S.F."/>
        </authorList>
    </citation>
    <scope>NUCLEOTIDE SEQUENCE</scope>
    <source>
        <strain evidence="3">R40</strain>
    </source>
</reference>
<dbReference type="GO" id="GO:0004672">
    <property type="term" value="F:protein kinase activity"/>
    <property type="evidence" value="ECO:0007669"/>
    <property type="project" value="InterPro"/>
</dbReference>
<dbReference type="GO" id="GO:0005524">
    <property type="term" value="F:ATP binding"/>
    <property type="evidence" value="ECO:0007669"/>
    <property type="project" value="InterPro"/>
</dbReference>
<name>A0A8T0GME1_CERPU</name>
<keyword evidence="1" id="KW-1133">Transmembrane helix</keyword>
<protein>
    <recommendedName>
        <fullName evidence="2">Protein kinase domain-containing protein</fullName>
    </recommendedName>
</protein>
<dbReference type="PANTHER" id="PTHR26392">
    <property type="entry name" value="MITOGEN-ACTIVATED PROTEIN KINASE KINASE KINASE 7-RELATED"/>
    <property type="match status" value="1"/>
</dbReference>
<sequence length="555" mass="63486">MERLRIGCCVSVCHLVWFFDRHAWLLSSIWIFVKILFGLIIYVISFRSGWEVGGWPGSTSTSSRIAFEFSFGSMDRRDDDAVRSSLLALRQRDNSAGPLANVAGSSDFGATTVDKALSIRKVIVEQTLELCEVDELPGLLRTGLEEGLRFPVIYEMWNSLPMNRDKLFKRSFHPEECDKICKLVNLILEPPMPAPTADTEESFRHFWDTVIEEPLRFFYEGPWLAERNRSSVGAANGCRPDKVVRFCFHRYALWRGEEKGPTTPGDPRDELLSKLDWTHKHLPFLMAYYTRACLVVFCALHMVVNPSGESQIICKELILFDTSRAADRLELVIACMNLAKLLKTMELVCLRENEESDMPLIRGRSGKIIRPCGNTVEKKYPDAALYMRVAAVYEATSSCPNVERLLHRRYLESAIVVKKEVVAKPNNYGQLIACLECLCEALQWLHREGFMHRDIRWDNVLRDRDNAEKWVLVDLDEAIRTKDCFESHDLAANSHAPEMTIGSHDTMVDIWGIGYLLKTSHIILDAKLQGLMEKCLYQDPNHRPTATKCLEFLRA</sequence>
<feature type="transmembrane region" description="Helical" evidence="1">
    <location>
        <begin position="24"/>
        <end position="44"/>
    </location>
</feature>
<gene>
    <name evidence="3" type="ORF">KC19_10G100100</name>
</gene>
<dbReference type="PROSITE" id="PS50011">
    <property type="entry name" value="PROTEIN_KINASE_DOM"/>
    <property type="match status" value="1"/>
</dbReference>
<comment type="caution">
    <text evidence="3">The sequence shown here is derived from an EMBL/GenBank/DDBJ whole genome shotgun (WGS) entry which is preliminary data.</text>
</comment>